<name>G0V5Q5_NAUCA</name>
<keyword evidence="7" id="KW-1185">Reference proteome</keyword>
<keyword evidence="1" id="KW-0479">Metal-binding</keyword>
<dbReference type="EMBL" id="HE576752">
    <property type="protein sequence ID" value="CCC66793.1"/>
    <property type="molecule type" value="Genomic_DNA"/>
</dbReference>
<dbReference type="eggNOG" id="ENOG502RKC9">
    <property type="taxonomic scope" value="Eukaryota"/>
</dbReference>
<evidence type="ECO:0000256" key="4">
    <source>
        <dbReference type="PROSITE-ProRule" id="PRU00027"/>
    </source>
</evidence>
<dbReference type="GO" id="GO:0003677">
    <property type="term" value="F:DNA binding"/>
    <property type="evidence" value="ECO:0007669"/>
    <property type="project" value="InterPro"/>
</dbReference>
<reference key="2">
    <citation type="submission" date="2011-08" db="EMBL/GenBank/DDBJ databases">
        <title>Genome sequence of Naumovozyma castellii.</title>
        <authorList>
            <person name="Gordon J.L."/>
            <person name="Armisen D."/>
            <person name="Proux-Wera E."/>
            <person name="OhEigeartaigh S.S."/>
            <person name="Byrne K.P."/>
            <person name="Wolfe K.H."/>
        </authorList>
    </citation>
    <scope>NUCLEOTIDE SEQUENCE</scope>
    <source>
        <strain>Type strain:CBS 4309</strain>
    </source>
</reference>
<dbReference type="InParanoid" id="G0V5Q5"/>
<reference evidence="6 7" key="1">
    <citation type="journal article" date="2011" name="Proc. Natl. Acad. Sci. U.S.A.">
        <title>Evolutionary erosion of yeast sex chromosomes by mating-type switching accidents.</title>
        <authorList>
            <person name="Gordon J.L."/>
            <person name="Armisen D."/>
            <person name="Proux-Wera E."/>
            <person name="Oheigeartaigh S.S."/>
            <person name="Byrne K.P."/>
            <person name="Wolfe K.H."/>
        </authorList>
    </citation>
    <scope>NUCLEOTIDE SEQUENCE [LARGE SCALE GENOMIC DNA]</scope>
    <source>
        <strain evidence="7">ATCC 76901 / BCRC 22586 / CBS 4309 / NBRC 1992 / NRRL Y-12630</strain>
    </source>
</reference>
<gene>
    <name evidence="6" type="primary">NCAS0A02350</name>
    <name evidence="6" type="ordered locus">NCAS_0A02350</name>
</gene>
<dbReference type="HOGENOM" id="CLU_008135_0_0_1"/>
<dbReference type="RefSeq" id="XP_003673184.1">
    <property type="nucleotide sequence ID" value="XM_003673136.1"/>
</dbReference>
<keyword evidence="2 4" id="KW-0863">Zinc-finger</keyword>
<evidence type="ECO:0000259" key="5">
    <source>
        <dbReference type="PROSITE" id="PS50808"/>
    </source>
</evidence>
<organism evidence="6 7">
    <name type="scientific">Naumovozyma castellii</name>
    <name type="common">Yeast</name>
    <name type="synonym">Saccharomyces castellii</name>
    <dbReference type="NCBI Taxonomy" id="27288"/>
    <lineage>
        <taxon>Eukaryota</taxon>
        <taxon>Fungi</taxon>
        <taxon>Dikarya</taxon>
        <taxon>Ascomycota</taxon>
        <taxon>Saccharomycotina</taxon>
        <taxon>Saccharomycetes</taxon>
        <taxon>Saccharomycetales</taxon>
        <taxon>Saccharomycetaceae</taxon>
        <taxon>Naumovozyma</taxon>
    </lineage>
</organism>
<evidence type="ECO:0000256" key="2">
    <source>
        <dbReference type="ARBA" id="ARBA00022771"/>
    </source>
</evidence>
<evidence type="ECO:0000313" key="7">
    <source>
        <dbReference type="Proteomes" id="UP000001640"/>
    </source>
</evidence>
<dbReference type="GO" id="GO:0008270">
    <property type="term" value="F:zinc ion binding"/>
    <property type="evidence" value="ECO:0007669"/>
    <property type="project" value="UniProtKB-KW"/>
</dbReference>
<dbReference type="Pfam" id="PF02892">
    <property type="entry name" value="zf-BED"/>
    <property type="match status" value="1"/>
</dbReference>
<dbReference type="InterPro" id="IPR003656">
    <property type="entry name" value="Znf_BED"/>
</dbReference>
<evidence type="ECO:0000256" key="1">
    <source>
        <dbReference type="ARBA" id="ARBA00022723"/>
    </source>
</evidence>
<dbReference type="GeneID" id="96900282"/>
<feature type="domain" description="BED-type" evidence="5">
    <location>
        <begin position="81"/>
        <end position="134"/>
    </location>
</feature>
<proteinExistence type="predicted"/>
<accession>G0V5Q5</accession>
<evidence type="ECO:0000256" key="3">
    <source>
        <dbReference type="ARBA" id="ARBA00022833"/>
    </source>
</evidence>
<dbReference type="Proteomes" id="UP000001640">
    <property type="component" value="Chromosome 1"/>
</dbReference>
<keyword evidence="3" id="KW-0862">Zinc</keyword>
<dbReference type="KEGG" id="ncs:NCAS_0A02350"/>
<dbReference type="AlphaFoldDB" id="G0V5Q5"/>
<dbReference type="OrthoDB" id="4067948at2759"/>
<sequence>MLSTPGSEHAAVTLTSSFPSANAIPSYIQSTLSMGNGDVNNVANNNTNNKSRSRYVIGDDKYGEIITVNGIKWIPIYLLAKKHAALWTHFLGIQGDLPFTKVKCKHCGEVLERDDLETNPNSTLKFRSHLKDKHNLSFRVDYYKEFANTIQPDHHEQLQQQQSPNAHLKRTLDRSTYHINEFIVPAKKQTQLTFKQREKLANRIANFPNGMLVALIMATENLPLHIINNSAFRVLLSALPKTINKMEPQVIKSNIVELAKSIDEMLHRYLVHAQEQLPIQLNLNALLSRQDGKSQAIEKLLTTSFILLLNIPLFSLNYQVWDKKHLLISLQSLNEKTMSLFTFPIFVRDLGGEPARLDRIKAHVEVITRGMPGLDNSLLAVTLPNNDALEAIQHSEETNLFDNYRNFEDTHSYDLMRMEKLEREKDKYHICMTSILLACLTPFFGLEMRDISLQDTSIMDSTILPTLTEEEKYLDSLVDLSHVDVSSSIFYKINSFYEEIKTDAWQWERYMSWCSHHIPNDTETDVIPFNKIHYSTSIHSLQRFIKLRPVIESMDQFLQNEKFTQLDFKIMEVTLSTLKSFNKLLLLYSSSSSMNFIHTIPTLLAVEKHLIALLELSKVERFVKPIKTSLHKAQYHKGKLISSNLHSMAAYLTPSLFIFKDTLREVFGSENAMIINASKPQFIVDLLMKYLDVETIQTVENGTEQLGTPIGNPMVNENDKFFQLPIGSLKDLKFFNDSSSPENVTLRSCFSTLVEKSLNTYILTLSSYLSNAYETYPEENNFIQEKNGQYRKLFNNGENNKDEESAILNPIEELLNIHIPINENFWDIFTNAQGNHNLVVRVLFKIFSSISSSSVRREYSFLRDFKCNTDPKLLQEIVKLRVFNSQFRIHEIDFNTNNLDTLGLHLV</sequence>
<evidence type="ECO:0000313" key="6">
    <source>
        <dbReference type="EMBL" id="CCC66793.1"/>
    </source>
</evidence>
<protein>
    <recommendedName>
        <fullName evidence="5">BED-type domain-containing protein</fullName>
    </recommendedName>
</protein>
<dbReference type="PROSITE" id="PS50808">
    <property type="entry name" value="ZF_BED"/>
    <property type="match status" value="1"/>
</dbReference>
<dbReference type="OMA" id="TKVKCKH"/>